<evidence type="ECO:0000313" key="4">
    <source>
        <dbReference type="EMBL" id="JAQ03211.1"/>
    </source>
</evidence>
<reference evidence="3" key="2">
    <citation type="submission" date="2014-07" db="EMBL/GenBank/DDBJ databases">
        <authorList>
            <person name="Hull J."/>
        </authorList>
    </citation>
    <scope>NUCLEOTIDE SEQUENCE</scope>
</reference>
<dbReference type="PANTHER" id="PTHR48102:SF3">
    <property type="entry name" value="ATP-DEPENDENT PROTEASE ATPASE SUBUNIT HSLU"/>
    <property type="match status" value="1"/>
</dbReference>
<evidence type="ECO:0000259" key="1">
    <source>
        <dbReference type="Pfam" id="PF07724"/>
    </source>
</evidence>
<evidence type="ECO:0000313" key="2">
    <source>
        <dbReference type="EMBL" id="JAG02863.1"/>
    </source>
</evidence>
<dbReference type="InterPro" id="IPR003959">
    <property type="entry name" value="ATPase_AAA_core"/>
</dbReference>
<dbReference type="EMBL" id="GBHO01040741">
    <property type="protein sequence ID" value="JAG02863.1"/>
    <property type="molecule type" value="Transcribed_RNA"/>
</dbReference>
<dbReference type="GO" id="GO:0008233">
    <property type="term" value="F:peptidase activity"/>
    <property type="evidence" value="ECO:0007669"/>
    <property type="project" value="UniProtKB-KW"/>
</dbReference>
<dbReference type="Gene3D" id="3.40.50.300">
    <property type="entry name" value="P-loop containing nucleotide triphosphate hydrolases"/>
    <property type="match status" value="1"/>
</dbReference>
<organism evidence="3">
    <name type="scientific">Lygus hesperus</name>
    <name type="common">Western plant bug</name>
    <dbReference type="NCBI Taxonomy" id="30085"/>
    <lineage>
        <taxon>Eukaryota</taxon>
        <taxon>Metazoa</taxon>
        <taxon>Ecdysozoa</taxon>
        <taxon>Arthropoda</taxon>
        <taxon>Hexapoda</taxon>
        <taxon>Insecta</taxon>
        <taxon>Pterygota</taxon>
        <taxon>Neoptera</taxon>
        <taxon>Paraneoptera</taxon>
        <taxon>Hemiptera</taxon>
        <taxon>Heteroptera</taxon>
        <taxon>Panheteroptera</taxon>
        <taxon>Cimicomorpha</taxon>
        <taxon>Miridae</taxon>
        <taxon>Mirini</taxon>
        <taxon>Lygus</taxon>
    </lineage>
</organism>
<reference evidence="3" key="1">
    <citation type="journal article" date="2014" name="PLoS ONE">
        <title>Transcriptome-Based Identification of ABC Transporters in the Western Tarnished Plant Bug Lygus hesperus.</title>
        <authorList>
            <person name="Hull J.J."/>
            <person name="Chaney K."/>
            <person name="Geib S.M."/>
            <person name="Fabrick J.A."/>
            <person name="Brent C.S."/>
            <person name="Walsh D."/>
            <person name="Lavine L.C."/>
        </authorList>
    </citation>
    <scope>NUCLEOTIDE SEQUENCE</scope>
</reference>
<dbReference type="InterPro" id="IPR027417">
    <property type="entry name" value="P-loop_NTPase"/>
</dbReference>
<dbReference type="EMBL" id="GDHC01015418">
    <property type="protein sequence ID" value="JAQ03211.1"/>
    <property type="molecule type" value="Transcribed_RNA"/>
</dbReference>
<dbReference type="PANTHER" id="PTHR48102">
    <property type="entry name" value="ATP-DEPENDENT CLP PROTEASE ATP-BINDING SUBUNIT CLPX-LIKE, MITOCHONDRIAL-RELATED"/>
    <property type="match status" value="1"/>
</dbReference>
<protein>
    <submittedName>
        <fullName evidence="3">ATP-dependent protease ATPase subunit HslU</fullName>
    </submittedName>
</protein>
<reference evidence="4" key="3">
    <citation type="journal article" date="2016" name="Gigascience">
        <title>De novo construction of an expanded transcriptome assembly for the western tarnished plant bug, Lygus hesperus.</title>
        <authorList>
            <person name="Tassone E.E."/>
            <person name="Geib S.M."/>
            <person name="Hall B."/>
            <person name="Fabrick J.A."/>
            <person name="Brent C.S."/>
            <person name="Hull J.J."/>
        </authorList>
    </citation>
    <scope>NUCLEOTIDE SEQUENCE</scope>
</reference>
<name>A0A0A9W4X8_LYGHE</name>
<dbReference type="Pfam" id="PF07724">
    <property type="entry name" value="AAA_2"/>
    <property type="match status" value="1"/>
</dbReference>
<keyword evidence="3" id="KW-0645">Protease</keyword>
<accession>A0A0A9W4X8</accession>
<dbReference type="AlphaFoldDB" id="A0A0A9W4X8"/>
<gene>
    <name evidence="3" type="primary">hslU_7</name>
    <name evidence="2" type="synonym">hslU_0</name>
    <name evidence="4" type="synonym">hslU_3</name>
    <name evidence="3" type="ORF">CM83_24471</name>
    <name evidence="2" type="ORF">CM83_24477</name>
    <name evidence="4" type="ORF">g.5520</name>
</gene>
<dbReference type="InterPro" id="IPR050052">
    <property type="entry name" value="ATP-dep_Clp_protease_ClpX"/>
</dbReference>
<dbReference type="GO" id="GO:0005524">
    <property type="term" value="F:ATP binding"/>
    <property type="evidence" value="ECO:0007669"/>
    <property type="project" value="InterPro"/>
</dbReference>
<dbReference type="EMBL" id="GBHO01040740">
    <property type="protein sequence ID" value="JAG02864.1"/>
    <property type="molecule type" value="Transcribed_RNA"/>
</dbReference>
<dbReference type="GO" id="GO:0016887">
    <property type="term" value="F:ATP hydrolysis activity"/>
    <property type="evidence" value="ECO:0007669"/>
    <property type="project" value="InterPro"/>
</dbReference>
<feature type="domain" description="ATPase AAA-type core" evidence="1">
    <location>
        <begin position="130"/>
        <end position="204"/>
    </location>
</feature>
<evidence type="ECO:0000313" key="3">
    <source>
        <dbReference type="EMBL" id="JAG02864.1"/>
    </source>
</evidence>
<proteinExistence type="predicted"/>
<keyword evidence="3" id="KW-0378">Hydrolase</keyword>
<dbReference type="GO" id="GO:0051603">
    <property type="term" value="P:proteolysis involved in protein catabolic process"/>
    <property type="evidence" value="ECO:0007669"/>
    <property type="project" value="TreeGrafter"/>
</dbReference>
<dbReference type="GO" id="GO:0009376">
    <property type="term" value="C:HslUV protease complex"/>
    <property type="evidence" value="ECO:0007669"/>
    <property type="project" value="TreeGrafter"/>
</dbReference>
<dbReference type="SUPFAM" id="SSF52540">
    <property type="entry name" value="P-loop containing nucleoside triphosphate hydrolases"/>
    <property type="match status" value="1"/>
</dbReference>
<sequence length="204" mass="21901">MNHNFIRRYDGGDAELHRASDAATASLHPIGASNYTSLSSLLSSTGAGGTTDPEDLSVYLQADGTVGTSAGTTTMVDGGADSKHAKVHTIFTTPGKYIIPIHHIRHIFVEREILHFIDTSSNLLDQLITLNAEQNGIVFIDEIDKICTSEKSLRTSADASDEGVQRDLLPIIEGSAITTQRGTVNTDHILFITSGAFHQVKPSD</sequence>